<gene>
    <name evidence="1" type="ordered locus">Echvi_3216</name>
</gene>
<evidence type="ECO:0000313" key="2">
    <source>
        <dbReference type="Proteomes" id="UP000010796"/>
    </source>
</evidence>
<dbReference type="Proteomes" id="UP000010796">
    <property type="component" value="Chromosome"/>
</dbReference>
<dbReference type="Gene3D" id="2.40.128.110">
    <property type="entry name" value="Lipid/polyisoprenoid-binding, YceI-like"/>
    <property type="match status" value="1"/>
</dbReference>
<evidence type="ECO:0000313" key="1">
    <source>
        <dbReference type="EMBL" id="AGA79445.1"/>
    </source>
</evidence>
<organism evidence="1 2">
    <name type="scientific">Echinicola vietnamensis (strain DSM 17526 / LMG 23754 / KMM 6221)</name>
    <dbReference type="NCBI Taxonomy" id="926556"/>
    <lineage>
        <taxon>Bacteria</taxon>
        <taxon>Pseudomonadati</taxon>
        <taxon>Bacteroidota</taxon>
        <taxon>Cytophagia</taxon>
        <taxon>Cytophagales</taxon>
        <taxon>Cyclobacteriaceae</taxon>
        <taxon>Echinicola</taxon>
    </lineage>
</organism>
<protein>
    <submittedName>
        <fullName evidence="1">YceI-like protein</fullName>
    </submittedName>
</protein>
<dbReference type="HOGENOM" id="CLU_108463_1_0_10"/>
<accession>L0G3M8</accession>
<dbReference type="OrthoDB" id="9794147at2"/>
<dbReference type="KEGG" id="evi:Echvi_3216"/>
<dbReference type="AlphaFoldDB" id="L0G3M8"/>
<proteinExistence type="predicted"/>
<reference evidence="2" key="1">
    <citation type="submission" date="2012-02" db="EMBL/GenBank/DDBJ databases">
        <title>The complete genome of Echinicola vietnamensis DSM 17526.</title>
        <authorList>
            <person name="Lucas S."/>
            <person name="Copeland A."/>
            <person name="Lapidus A."/>
            <person name="Glavina del Rio T."/>
            <person name="Dalin E."/>
            <person name="Tice H."/>
            <person name="Bruce D."/>
            <person name="Goodwin L."/>
            <person name="Pitluck S."/>
            <person name="Peters L."/>
            <person name="Ovchinnikova G."/>
            <person name="Teshima H."/>
            <person name="Kyrpides N."/>
            <person name="Mavromatis K."/>
            <person name="Ivanova N."/>
            <person name="Brettin T."/>
            <person name="Detter J.C."/>
            <person name="Han C."/>
            <person name="Larimer F."/>
            <person name="Land M."/>
            <person name="Hauser L."/>
            <person name="Markowitz V."/>
            <person name="Cheng J.-F."/>
            <person name="Hugenholtz P."/>
            <person name="Woyke T."/>
            <person name="Wu D."/>
            <person name="Brambilla E."/>
            <person name="Klenk H.-P."/>
            <person name="Eisen J.A."/>
        </authorList>
    </citation>
    <scope>NUCLEOTIDE SEQUENCE [LARGE SCALE GENOMIC DNA]</scope>
    <source>
        <strain evidence="2">DSM 17526 / LMG 23754 / KMM 6221</strain>
    </source>
</reference>
<dbReference type="EMBL" id="CP003346">
    <property type="protein sequence ID" value="AGA79445.1"/>
    <property type="molecule type" value="Genomic_DNA"/>
</dbReference>
<dbReference type="STRING" id="926556.Echvi_3216"/>
<name>L0G3M8_ECHVK</name>
<keyword evidence="2" id="KW-1185">Reference proteome</keyword>
<dbReference type="InterPro" id="IPR036761">
    <property type="entry name" value="TTHA0802/YceI-like_sf"/>
</dbReference>
<sequence>MNTLFRTKGIYPTLVLLILLMFGSFTINSQGSKVWLITGDSRLELTVGSNVKDFHCQSMDYHGTDTLVQVWEISSGRTIFNGKVTLKASSFDCHNRFMTRDFHNTIKAGEFPTVIIQFEQLVKQPDSDLINGEVIVSLAGKSEKYNVRCKITDYTNDGMHIEGSRSFSLSDFDLEPPQKLFGAIKINDLVLVDFHLVMRYL</sequence>
<dbReference type="RefSeq" id="WP_015266991.1">
    <property type="nucleotide sequence ID" value="NC_019904.1"/>
</dbReference>
<dbReference type="eggNOG" id="COG2353">
    <property type="taxonomic scope" value="Bacteria"/>
</dbReference>
<dbReference type="SUPFAM" id="SSF101874">
    <property type="entry name" value="YceI-like"/>
    <property type="match status" value="1"/>
</dbReference>